<evidence type="ECO:0000313" key="3">
    <source>
        <dbReference type="Proteomes" id="UP001362999"/>
    </source>
</evidence>
<protein>
    <recommendedName>
        <fullName evidence="4">AMP-dependent synthetase/ligase domain-containing protein</fullName>
    </recommendedName>
</protein>
<evidence type="ECO:0000256" key="1">
    <source>
        <dbReference type="SAM" id="MobiDB-lite"/>
    </source>
</evidence>
<name>A0AAW0C9T7_9AGAR</name>
<feature type="compositionally biased region" description="Low complexity" evidence="1">
    <location>
        <begin position="349"/>
        <end position="360"/>
    </location>
</feature>
<dbReference type="Gene3D" id="3.40.50.12780">
    <property type="entry name" value="N-terminal domain of ligase-like"/>
    <property type="match status" value="1"/>
</dbReference>
<sequence>MTRYPGLYMLHILPVLSEPSSRIASRFSARSLCAFFSDPIRWCTLLAFNESPSSFPAHSNFLLTRCLSQMHVASTSSPEPLEEPLTFPHLLDRQLTQSPHHTAYIYDTGTGEVASVTFERYIRSMYATCRRILRETVPHTPVEGGQNTVIAILANADNLSCCMMVSAVMRAGLVPFCVSPSDAAAGVAQLFEQTDTAIVYVSADLKGILADALAVHDKDIPVFDFVTFSEVQEVLEESSDSDSEPLPPLPVTIDLEGPGLILHSSGSPSKPVYLSHRLVLQISSVPWADSQDHGDETVGTHTSPTLLYLGVLIHLRPEHSADLSDDEKGCQLLEQIRVILEKNSQKNPSLSNTTSSSSLSIAKTEATSEKNS</sequence>
<reference evidence="2 3" key="1">
    <citation type="journal article" date="2024" name="J Genomics">
        <title>Draft genome sequencing and assembly of Favolaschia claudopus CIRM-BRFM 2984 isolated from oak limbs.</title>
        <authorList>
            <person name="Navarro D."/>
            <person name="Drula E."/>
            <person name="Chaduli D."/>
            <person name="Cazenave R."/>
            <person name="Ahrendt S."/>
            <person name="Wang J."/>
            <person name="Lipzen A."/>
            <person name="Daum C."/>
            <person name="Barry K."/>
            <person name="Grigoriev I.V."/>
            <person name="Favel A."/>
            <person name="Rosso M.N."/>
            <person name="Martin F."/>
        </authorList>
    </citation>
    <scope>NUCLEOTIDE SEQUENCE [LARGE SCALE GENOMIC DNA]</scope>
    <source>
        <strain evidence="2 3">CIRM-BRFM 2984</strain>
    </source>
</reference>
<comment type="caution">
    <text evidence="2">The sequence shown here is derived from an EMBL/GenBank/DDBJ whole genome shotgun (WGS) entry which is preliminary data.</text>
</comment>
<keyword evidence="3" id="KW-1185">Reference proteome</keyword>
<dbReference type="Proteomes" id="UP001362999">
    <property type="component" value="Unassembled WGS sequence"/>
</dbReference>
<organism evidence="2 3">
    <name type="scientific">Favolaschia claudopus</name>
    <dbReference type="NCBI Taxonomy" id="2862362"/>
    <lineage>
        <taxon>Eukaryota</taxon>
        <taxon>Fungi</taxon>
        <taxon>Dikarya</taxon>
        <taxon>Basidiomycota</taxon>
        <taxon>Agaricomycotina</taxon>
        <taxon>Agaricomycetes</taxon>
        <taxon>Agaricomycetidae</taxon>
        <taxon>Agaricales</taxon>
        <taxon>Marasmiineae</taxon>
        <taxon>Mycenaceae</taxon>
        <taxon>Favolaschia</taxon>
    </lineage>
</organism>
<feature type="region of interest" description="Disordered" evidence="1">
    <location>
        <begin position="343"/>
        <end position="372"/>
    </location>
</feature>
<accession>A0AAW0C9T7</accession>
<dbReference type="InterPro" id="IPR042099">
    <property type="entry name" value="ANL_N_sf"/>
</dbReference>
<dbReference type="EMBL" id="JAWWNJ010000019">
    <property type="protein sequence ID" value="KAK7036039.1"/>
    <property type="molecule type" value="Genomic_DNA"/>
</dbReference>
<gene>
    <name evidence="2" type="ORF">R3P38DRAFT_2910317</name>
</gene>
<dbReference type="AlphaFoldDB" id="A0AAW0C9T7"/>
<evidence type="ECO:0000313" key="2">
    <source>
        <dbReference type="EMBL" id="KAK7036039.1"/>
    </source>
</evidence>
<proteinExistence type="predicted"/>
<evidence type="ECO:0008006" key="4">
    <source>
        <dbReference type="Google" id="ProtNLM"/>
    </source>
</evidence>
<dbReference type="SUPFAM" id="SSF56801">
    <property type="entry name" value="Acetyl-CoA synthetase-like"/>
    <property type="match status" value="1"/>
</dbReference>